<dbReference type="SMART" id="SM00135">
    <property type="entry name" value="LY"/>
    <property type="match status" value="4"/>
</dbReference>
<dbReference type="InterPro" id="IPR011042">
    <property type="entry name" value="6-blade_b-propeller_TolB-like"/>
</dbReference>
<proteinExistence type="predicted"/>
<organism evidence="1 2">
    <name type="scientific">Chryseobacterium phosphatilyticum</name>
    <dbReference type="NCBI Taxonomy" id="475075"/>
    <lineage>
        <taxon>Bacteria</taxon>
        <taxon>Pseudomonadati</taxon>
        <taxon>Bacteroidota</taxon>
        <taxon>Flavobacteriia</taxon>
        <taxon>Flavobacteriales</taxon>
        <taxon>Weeksellaceae</taxon>
        <taxon>Chryseobacterium group</taxon>
        <taxon>Chryseobacterium</taxon>
    </lineage>
</organism>
<dbReference type="EMBL" id="PPED02000001">
    <property type="protein sequence ID" value="PWN71887.1"/>
    <property type="molecule type" value="Genomic_DNA"/>
</dbReference>
<keyword evidence="2" id="KW-1185">Reference proteome</keyword>
<gene>
    <name evidence="1" type="ORF">C1631_004530</name>
</gene>
<dbReference type="AlphaFoldDB" id="A0A316XDY5"/>
<dbReference type="RefSeq" id="WP_103249596.1">
    <property type="nucleotide sequence ID" value="NZ_PPED02000001.1"/>
</dbReference>
<name>A0A316XDY5_9FLAO</name>
<sequence>MENINYSILALAAFGQKILTIDPETGSAKVLINTPGKSPDGIVVDNEHGHIYATNMGIPTGGETLYNNDGSIERIDLDGSNHTIIIPVGATTTPKQLTLDRKNKRIYWCDREGMRVMSAKLDGSDILTLVERGKGKEDMMDENKHCVGIAVDPDAGYFYWTQKGPAKGGNGRIFRANIEMPKGDSANNRSDIELLYEHLPECIDLELDFVNGYLYWTDRGEEALGGNTLNRAKLENIGKSKIEIVGAGHKEAIGLAIAPDHNSVYTADLGGHIRQFNVKTGEQKVIYQTGKDQLLTGITILIHQ</sequence>
<dbReference type="SUPFAM" id="SSF63829">
    <property type="entry name" value="Calcium-dependent phosphotriesterase"/>
    <property type="match status" value="1"/>
</dbReference>
<accession>A0A316XDY5</accession>
<evidence type="ECO:0000313" key="2">
    <source>
        <dbReference type="Proteomes" id="UP000236594"/>
    </source>
</evidence>
<dbReference type="PANTHER" id="PTHR46513">
    <property type="entry name" value="VITELLOGENIN RECEPTOR-LIKE PROTEIN-RELATED-RELATED"/>
    <property type="match status" value="1"/>
</dbReference>
<dbReference type="InterPro" id="IPR000033">
    <property type="entry name" value="LDLR_classB_rpt"/>
</dbReference>
<reference evidence="1 2" key="1">
    <citation type="submission" date="2018-04" db="EMBL/GenBank/DDBJ databases">
        <title>Draft Genome Sequence of Phosphate-Solubilizing Chryseobacterium sp. ISE14 that is a Biocontrol and Plant Growth-Promoting Rhizobacterium Isolated from Cucumber.</title>
        <authorList>
            <person name="Jeong J.-J."/>
            <person name="Sang M.K."/>
            <person name="Choi I.-G."/>
            <person name="Kim K.D."/>
        </authorList>
    </citation>
    <scope>NUCLEOTIDE SEQUENCE [LARGE SCALE GENOMIC DNA]</scope>
    <source>
        <strain evidence="1 2">ISE14</strain>
    </source>
</reference>
<dbReference type="InterPro" id="IPR050778">
    <property type="entry name" value="Cueball_EGF_LRP_Nidogen"/>
</dbReference>
<dbReference type="Gene3D" id="2.120.10.30">
    <property type="entry name" value="TolB, C-terminal domain"/>
    <property type="match status" value="2"/>
</dbReference>
<protein>
    <submittedName>
        <fullName evidence="1">3-hydroxyacyl-CoA dehydrogenase</fullName>
    </submittedName>
</protein>
<dbReference type="Proteomes" id="UP000236594">
    <property type="component" value="Unassembled WGS sequence"/>
</dbReference>
<dbReference type="OrthoDB" id="111868at2"/>
<dbReference type="PANTHER" id="PTHR46513:SF44">
    <property type="entry name" value="LDL RECEPTOR RELATED PROTEIN 4"/>
    <property type="match status" value="1"/>
</dbReference>
<comment type="caution">
    <text evidence="1">The sequence shown here is derived from an EMBL/GenBank/DDBJ whole genome shotgun (WGS) entry which is preliminary data.</text>
</comment>
<evidence type="ECO:0000313" key="1">
    <source>
        <dbReference type="EMBL" id="PWN71887.1"/>
    </source>
</evidence>